<protein>
    <submittedName>
        <fullName evidence="1">Uncharacterized protein</fullName>
    </submittedName>
</protein>
<accession>A0A392RU02</accession>
<evidence type="ECO:0000313" key="1">
    <source>
        <dbReference type="EMBL" id="MCI40118.1"/>
    </source>
</evidence>
<dbReference type="EMBL" id="LXQA010276150">
    <property type="protein sequence ID" value="MCI40118.1"/>
    <property type="molecule type" value="Genomic_DNA"/>
</dbReference>
<evidence type="ECO:0000313" key="2">
    <source>
        <dbReference type="Proteomes" id="UP000265520"/>
    </source>
</evidence>
<feature type="non-terminal residue" evidence="1">
    <location>
        <position position="1"/>
    </location>
</feature>
<sequence>FLSLVDLYRFGGNCFSLGHHFAPQSCYLDSDGAITFASRSGVCV</sequence>
<dbReference type="AlphaFoldDB" id="A0A392RU02"/>
<dbReference type="Proteomes" id="UP000265520">
    <property type="component" value="Unassembled WGS sequence"/>
</dbReference>
<reference evidence="1 2" key="1">
    <citation type="journal article" date="2018" name="Front. Plant Sci.">
        <title>Red Clover (Trifolium pratense) and Zigzag Clover (T. medium) - A Picture of Genomic Similarities and Differences.</title>
        <authorList>
            <person name="Dluhosova J."/>
            <person name="Istvanek J."/>
            <person name="Nedelnik J."/>
            <person name="Repkova J."/>
        </authorList>
    </citation>
    <scope>NUCLEOTIDE SEQUENCE [LARGE SCALE GENOMIC DNA]</scope>
    <source>
        <strain evidence="2">cv. 10/8</strain>
        <tissue evidence="1">Leaf</tissue>
    </source>
</reference>
<name>A0A392RU02_9FABA</name>
<proteinExistence type="predicted"/>
<organism evidence="1 2">
    <name type="scientific">Trifolium medium</name>
    <dbReference type="NCBI Taxonomy" id="97028"/>
    <lineage>
        <taxon>Eukaryota</taxon>
        <taxon>Viridiplantae</taxon>
        <taxon>Streptophyta</taxon>
        <taxon>Embryophyta</taxon>
        <taxon>Tracheophyta</taxon>
        <taxon>Spermatophyta</taxon>
        <taxon>Magnoliopsida</taxon>
        <taxon>eudicotyledons</taxon>
        <taxon>Gunneridae</taxon>
        <taxon>Pentapetalae</taxon>
        <taxon>rosids</taxon>
        <taxon>fabids</taxon>
        <taxon>Fabales</taxon>
        <taxon>Fabaceae</taxon>
        <taxon>Papilionoideae</taxon>
        <taxon>50 kb inversion clade</taxon>
        <taxon>NPAAA clade</taxon>
        <taxon>Hologalegina</taxon>
        <taxon>IRL clade</taxon>
        <taxon>Trifolieae</taxon>
        <taxon>Trifolium</taxon>
    </lineage>
</organism>
<keyword evidence="2" id="KW-1185">Reference proteome</keyword>
<comment type="caution">
    <text evidence="1">The sequence shown here is derived from an EMBL/GenBank/DDBJ whole genome shotgun (WGS) entry which is preliminary data.</text>
</comment>